<reference evidence="4" key="1">
    <citation type="submission" date="2023-05" db="EMBL/GenBank/DDBJ databases">
        <authorList>
            <person name="Huff M."/>
        </authorList>
    </citation>
    <scope>NUCLEOTIDE SEQUENCE</scope>
</reference>
<accession>A0AAD1YR63</accession>
<name>A0AAD1YR63_9LAMI</name>
<dbReference type="AlphaFoldDB" id="A0AAD1YR63"/>
<dbReference type="GO" id="GO:0034098">
    <property type="term" value="C:VCP-NPL4-UFD1 AAA ATPase complex"/>
    <property type="evidence" value="ECO:0007669"/>
    <property type="project" value="TreeGrafter"/>
</dbReference>
<organism evidence="4 5">
    <name type="scientific">Fraxinus pennsylvanica</name>
    <dbReference type="NCBI Taxonomy" id="56036"/>
    <lineage>
        <taxon>Eukaryota</taxon>
        <taxon>Viridiplantae</taxon>
        <taxon>Streptophyta</taxon>
        <taxon>Embryophyta</taxon>
        <taxon>Tracheophyta</taxon>
        <taxon>Spermatophyta</taxon>
        <taxon>Magnoliopsida</taxon>
        <taxon>eudicotyledons</taxon>
        <taxon>Gunneridae</taxon>
        <taxon>Pentapetalae</taxon>
        <taxon>asterids</taxon>
        <taxon>lamiids</taxon>
        <taxon>Lamiales</taxon>
        <taxon>Oleaceae</taxon>
        <taxon>Oleeae</taxon>
        <taxon>Fraxinus</taxon>
    </lineage>
</organism>
<evidence type="ECO:0000256" key="2">
    <source>
        <dbReference type="ARBA" id="ARBA00022786"/>
    </source>
</evidence>
<dbReference type="Pfam" id="PF03152">
    <property type="entry name" value="UFD1_N1"/>
    <property type="match status" value="1"/>
</dbReference>
<dbReference type="GO" id="GO:0031593">
    <property type="term" value="F:polyubiquitin modification-dependent protein binding"/>
    <property type="evidence" value="ECO:0007669"/>
    <property type="project" value="TreeGrafter"/>
</dbReference>
<dbReference type="GO" id="GO:0006511">
    <property type="term" value="P:ubiquitin-dependent protein catabolic process"/>
    <property type="evidence" value="ECO:0007669"/>
    <property type="project" value="InterPro"/>
</dbReference>
<evidence type="ECO:0000313" key="4">
    <source>
        <dbReference type="EMBL" id="CAI9754440.1"/>
    </source>
</evidence>
<comment type="similarity">
    <text evidence="1">Belongs to the UFD1 family.</text>
</comment>
<dbReference type="Proteomes" id="UP000834106">
    <property type="component" value="Chromosome 1"/>
</dbReference>
<dbReference type="InterPro" id="IPR042299">
    <property type="entry name" value="Ufd1-like_Nn"/>
</dbReference>
<dbReference type="InterPro" id="IPR004854">
    <property type="entry name" value="Ufd1-like"/>
</dbReference>
<dbReference type="EMBL" id="OU503036">
    <property type="protein sequence ID" value="CAI9754440.1"/>
    <property type="molecule type" value="Genomic_DNA"/>
</dbReference>
<keyword evidence="2" id="KW-0833">Ubl conjugation pathway</keyword>
<dbReference type="PANTHER" id="PTHR12555">
    <property type="entry name" value="UBIQUITIN FUSION DEGRADATON PROTEIN 1"/>
    <property type="match status" value="1"/>
</dbReference>
<gene>
    <name evidence="4" type="ORF">FPE_LOCUS1871</name>
</gene>
<protein>
    <recommendedName>
        <fullName evidence="3">Ubiquitin fusion degradation protein UFD1 N-terminal subdomain 1 domain-containing protein</fullName>
    </recommendedName>
</protein>
<dbReference type="PANTHER" id="PTHR12555:SF27">
    <property type="entry name" value="UBIQUITIN FUSION DEGRADATION UFD1 FAMILY PROTEIN"/>
    <property type="match status" value="1"/>
</dbReference>
<evidence type="ECO:0000313" key="5">
    <source>
        <dbReference type="Proteomes" id="UP000834106"/>
    </source>
</evidence>
<feature type="domain" description="Ubiquitin fusion degradation protein UFD1 N-terminal subdomain 1" evidence="3">
    <location>
        <begin position="42"/>
        <end position="135"/>
    </location>
</feature>
<dbReference type="InterPro" id="IPR055417">
    <property type="entry name" value="UFD1_N1"/>
</dbReference>
<proteinExistence type="inferred from homology"/>
<evidence type="ECO:0000256" key="1">
    <source>
        <dbReference type="ARBA" id="ARBA00006043"/>
    </source>
</evidence>
<sequence>MILSVLFWDFIFDIRVAKISQQLEENLHAGHGVIFSCTLEAEPYHGSGDKIKLPPSSFVELNERGAFDKGPLQISLPSLREEGAGKEQYRMTHAGLMEFTEEESSVALPPHTWSNLFPARTLKSSMVEVRYVWLPKGTYAKLFSDIPEHKAVLETSLQCWEI</sequence>
<evidence type="ECO:0000259" key="3">
    <source>
        <dbReference type="Pfam" id="PF03152"/>
    </source>
</evidence>
<dbReference type="Gene3D" id="2.40.40.50">
    <property type="entry name" value="Ubiquitin fusion degradation protein UFD1, N-terminal domain"/>
    <property type="match status" value="1"/>
</dbReference>
<keyword evidence="5" id="KW-1185">Reference proteome</keyword>
<dbReference type="GO" id="GO:0036503">
    <property type="term" value="P:ERAD pathway"/>
    <property type="evidence" value="ECO:0007669"/>
    <property type="project" value="TreeGrafter"/>
</dbReference>